<dbReference type="InterPro" id="IPR019787">
    <property type="entry name" value="Znf_PHD-finger"/>
</dbReference>
<reference evidence="7" key="2">
    <citation type="submission" date="2023-04" db="EMBL/GenBank/DDBJ databases">
        <authorList>
            <person name="Bruccoleri R.E."/>
            <person name="Oakeley E.J."/>
            <person name="Faust A.-M."/>
            <person name="Dessus-Babus S."/>
            <person name="Altorfer M."/>
            <person name="Burckhardt D."/>
            <person name="Oertli M."/>
            <person name="Naumann U."/>
            <person name="Petersen F."/>
            <person name="Wong J."/>
        </authorList>
    </citation>
    <scope>NUCLEOTIDE SEQUENCE</scope>
    <source>
        <strain evidence="7">GSM-AAB239-AS_SAM_17_03QT</strain>
        <tissue evidence="7">Leaf</tissue>
    </source>
</reference>
<feature type="region of interest" description="Disordered" evidence="5">
    <location>
        <begin position="307"/>
        <end position="327"/>
    </location>
</feature>
<dbReference type="PROSITE" id="PS50016">
    <property type="entry name" value="ZF_PHD_2"/>
    <property type="match status" value="1"/>
</dbReference>
<dbReference type="PROSITE" id="PS01359">
    <property type="entry name" value="ZF_PHD_1"/>
    <property type="match status" value="1"/>
</dbReference>
<dbReference type="GO" id="GO:0008270">
    <property type="term" value="F:zinc ion binding"/>
    <property type="evidence" value="ECO:0007669"/>
    <property type="project" value="UniProtKB-KW"/>
</dbReference>
<dbReference type="InterPro" id="IPR013083">
    <property type="entry name" value="Znf_RING/FYVE/PHD"/>
</dbReference>
<dbReference type="AlphaFoldDB" id="A0AAX6EE22"/>
<gene>
    <name evidence="7" type="ORF">M6B38_194705</name>
</gene>
<accession>A0AAX6EE22</accession>
<keyword evidence="1" id="KW-0479">Metal-binding</keyword>
<dbReference type="PANTHER" id="PTHR47863:SF4">
    <property type="entry name" value="RING_FYVE_PHD ZINC FINGER SUPERFAMILY PROTEIN"/>
    <property type="match status" value="1"/>
</dbReference>
<keyword evidence="3" id="KW-0862">Zinc</keyword>
<dbReference type="InterPro" id="IPR019786">
    <property type="entry name" value="Zinc_finger_PHD-type_CS"/>
</dbReference>
<dbReference type="PANTHER" id="PTHR47863">
    <property type="entry name" value="RING/FYVE/PHD ZINC FINGER SUPERFAMILY PROTEIN"/>
    <property type="match status" value="1"/>
</dbReference>
<dbReference type="Gene3D" id="3.30.40.10">
    <property type="entry name" value="Zinc/RING finger domain, C3HC4 (zinc finger)"/>
    <property type="match status" value="1"/>
</dbReference>
<feature type="compositionally biased region" description="Polar residues" evidence="5">
    <location>
        <begin position="307"/>
        <end position="322"/>
    </location>
</feature>
<dbReference type="InterPro" id="IPR001965">
    <property type="entry name" value="Znf_PHD"/>
</dbReference>
<feature type="domain" description="PHD-type" evidence="6">
    <location>
        <begin position="485"/>
        <end position="534"/>
    </location>
</feature>
<dbReference type="EMBL" id="JANAVB010037417">
    <property type="protein sequence ID" value="KAJ6802322.1"/>
    <property type="molecule type" value="Genomic_DNA"/>
</dbReference>
<sequence>MEPTYSLSTTGTADTAALVWTWVAEALAQSKEADTSFINGNFPNPRILSIVPDLLQRSSPEARERIALKYLEEWLQPGWTGPPLPCDFGGIDADQSSAECLLLNLLKKAETSGGVQKKETKRFRHGLRQLIRKKRKSLPKCFLEQLVDKGQVTSSTENSGFSMAEVANLNGLEYRSHQISDDQNVENGDKQNGDKRKPDFTDYQRRLLKKIAAARHSDADEAIMHEYPSGSGQRSPQQNGDKIQLLKKVPAVPSADKGQETLQEDPHGYRQQSVLQIHKQNGEKHKSKEHVSTALAVESGDKIFQQDTSGLGHQSTQLNFSEGDNRNFARRDDGITCDEIMLQEGPCGSGKQSPLQKAQCNHKELQSLKEIIAGDNYKQMLGGDASGSRKAPPEVNSAPLPPCNGTNTNQDSHAFGSKIIVRPSNCQHAVAHDELSIPRAPVVVDGCHDLSSKTHQKEMVANGRNQNSDIPVVPQGSTEGDMLEHGLCYRCDKGGLLLKCSGSNCSVALHESCVEPSITIDQKGCFICPVCSYNEATRSYYRAKKRYSLAKKAFEKFVKDSEWQSQE</sequence>
<evidence type="ECO:0000256" key="1">
    <source>
        <dbReference type="ARBA" id="ARBA00022723"/>
    </source>
</evidence>
<dbReference type="SUPFAM" id="SSF57903">
    <property type="entry name" value="FYVE/PHD zinc finger"/>
    <property type="match status" value="1"/>
</dbReference>
<evidence type="ECO:0000256" key="2">
    <source>
        <dbReference type="ARBA" id="ARBA00022771"/>
    </source>
</evidence>
<dbReference type="Proteomes" id="UP001140949">
    <property type="component" value="Unassembled WGS sequence"/>
</dbReference>
<protein>
    <recommendedName>
        <fullName evidence="6">PHD-type domain-containing protein</fullName>
    </recommendedName>
</protein>
<comment type="caution">
    <text evidence="7">The sequence shown here is derived from an EMBL/GenBank/DDBJ whole genome shotgun (WGS) entry which is preliminary data.</text>
</comment>
<evidence type="ECO:0000256" key="5">
    <source>
        <dbReference type="SAM" id="MobiDB-lite"/>
    </source>
</evidence>
<keyword evidence="8" id="KW-1185">Reference proteome</keyword>
<evidence type="ECO:0000313" key="8">
    <source>
        <dbReference type="Proteomes" id="UP001140949"/>
    </source>
</evidence>
<evidence type="ECO:0000256" key="4">
    <source>
        <dbReference type="PROSITE-ProRule" id="PRU00146"/>
    </source>
</evidence>
<keyword evidence="2 4" id="KW-0863">Zinc-finger</keyword>
<feature type="compositionally biased region" description="Basic and acidic residues" evidence="5">
    <location>
        <begin position="187"/>
        <end position="202"/>
    </location>
</feature>
<evidence type="ECO:0000313" key="7">
    <source>
        <dbReference type="EMBL" id="KAJ6802322.1"/>
    </source>
</evidence>
<evidence type="ECO:0000259" key="6">
    <source>
        <dbReference type="PROSITE" id="PS50016"/>
    </source>
</evidence>
<evidence type="ECO:0000256" key="3">
    <source>
        <dbReference type="ARBA" id="ARBA00022833"/>
    </source>
</evidence>
<dbReference type="SMART" id="SM00249">
    <property type="entry name" value="PHD"/>
    <property type="match status" value="1"/>
</dbReference>
<organism evidence="7 8">
    <name type="scientific">Iris pallida</name>
    <name type="common">Sweet iris</name>
    <dbReference type="NCBI Taxonomy" id="29817"/>
    <lineage>
        <taxon>Eukaryota</taxon>
        <taxon>Viridiplantae</taxon>
        <taxon>Streptophyta</taxon>
        <taxon>Embryophyta</taxon>
        <taxon>Tracheophyta</taxon>
        <taxon>Spermatophyta</taxon>
        <taxon>Magnoliopsida</taxon>
        <taxon>Liliopsida</taxon>
        <taxon>Asparagales</taxon>
        <taxon>Iridaceae</taxon>
        <taxon>Iridoideae</taxon>
        <taxon>Irideae</taxon>
        <taxon>Iris</taxon>
    </lineage>
</organism>
<proteinExistence type="predicted"/>
<feature type="region of interest" description="Disordered" evidence="5">
    <location>
        <begin position="179"/>
        <end position="202"/>
    </location>
</feature>
<dbReference type="InterPro" id="IPR011011">
    <property type="entry name" value="Znf_FYVE_PHD"/>
</dbReference>
<name>A0AAX6EE22_IRIPA</name>
<reference evidence="7" key="1">
    <citation type="journal article" date="2023" name="GigaByte">
        <title>Genome assembly of the bearded iris, Iris pallida Lam.</title>
        <authorList>
            <person name="Bruccoleri R.E."/>
            <person name="Oakeley E.J."/>
            <person name="Faust A.M.E."/>
            <person name="Altorfer M."/>
            <person name="Dessus-Babus S."/>
            <person name="Burckhardt D."/>
            <person name="Oertli M."/>
            <person name="Naumann U."/>
            <person name="Petersen F."/>
            <person name="Wong J."/>
        </authorList>
    </citation>
    <scope>NUCLEOTIDE SEQUENCE</scope>
    <source>
        <strain evidence="7">GSM-AAB239-AS_SAM_17_03QT</strain>
    </source>
</reference>